<evidence type="ECO:0000259" key="1">
    <source>
        <dbReference type="PROSITE" id="PS50042"/>
    </source>
</evidence>
<dbReference type="InterPro" id="IPR018490">
    <property type="entry name" value="cNMP-bd_dom_sf"/>
</dbReference>
<feature type="domain" description="Cyclic nucleotide-binding" evidence="1">
    <location>
        <begin position="1"/>
        <end position="99"/>
    </location>
</feature>
<organism evidence="2 3">
    <name type="scientific">Chitinophaga caseinilytica</name>
    <dbReference type="NCBI Taxonomy" id="2267521"/>
    <lineage>
        <taxon>Bacteria</taxon>
        <taxon>Pseudomonadati</taxon>
        <taxon>Bacteroidota</taxon>
        <taxon>Chitinophagia</taxon>
        <taxon>Chitinophagales</taxon>
        <taxon>Chitinophagaceae</taxon>
        <taxon>Chitinophaga</taxon>
    </lineage>
</organism>
<dbReference type="Proteomes" id="UP001449657">
    <property type="component" value="Chromosome"/>
</dbReference>
<keyword evidence="3" id="KW-1185">Reference proteome</keyword>
<evidence type="ECO:0000313" key="3">
    <source>
        <dbReference type="Proteomes" id="UP001449657"/>
    </source>
</evidence>
<evidence type="ECO:0000313" key="2">
    <source>
        <dbReference type="EMBL" id="WZN45897.1"/>
    </source>
</evidence>
<sequence>MSTELEQHLKLILVTKEVPKKTMLLKRGQVCENVYFIESGMLHCFYEKNSEKITSWFMKENDVIISAKSFYMQTPSEESIVALEDTLVHGITYQQLQDIYSKHLEFNVIGRVLTTKYYIQSEERLYSLRKERARDRYLSLLDTQPDIIRRAPLKHVASYLGINMETLSRIRSSI</sequence>
<dbReference type="Pfam" id="PF00027">
    <property type="entry name" value="cNMP_binding"/>
    <property type="match status" value="1"/>
</dbReference>
<gene>
    <name evidence="2" type="ORF">WJU22_23655</name>
</gene>
<proteinExistence type="predicted"/>
<protein>
    <submittedName>
        <fullName evidence="2">Crp/Fnr family transcriptional regulator</fullName>
    </submittedName>
</protein>
<dbReference type="InterPro" id="IPR000595">
    <property type="entry name" value="cNMP-bd_dom"/>
</dbReference>
<dbReference type="SUPFAM" id="SSF51206">
    <property type="entry name" value="cAMP-binding domain-like"/>
    <property type="match status" value="1"/>
</dbReference>
<accession>A0ABZ2Z2U9</accession>
<reference evidence="2 3" key="1">
    <citation type="submission" date="2024-03" db="EMBL/GenBank/DDBJ databases">
        <title>Chitinophaga caseinilytica sp. nov., a casein hydrolysing bacterium isolated from forest soil.</title>
        <authorList>
            <person name="Lee D.S."/>
            <person name="Han D.M."/>
            <person name="Baek J.H."/>
            <person name="Choi D.G."/>
            <person name="Jeon J.H."/>
            <person name="Jeon C.O."/>
        </authorList>
    </citation>
    <scope>NUCLEOTIDE SEQUENCE [LARGE SCALE GENOMIC DNA]</scope>
    <source>
        <strain evidence="2 3">KACC 19118</strain>
    </source>
</reference>
<dbReference type="Gene3D" id="2.60.120.10">
    <property type="entry name" value="Jelly Rolls"/>
    <property type="match status" value="1"/>
</dbReference>
<name>A0ABZ2Z2U9_9BACT</name>
<dbReference type="RefSeq" id="WP_341840638.1">
    <property type="nucleotide sequence ID" value="NZ_CP149792.1"/>
</dbReference>
<dbReference type="PROSITE" id="PS50042">
    <property type="entry name" value="CNMP_BINDING_3"/>
    <property type="match status" value="1"/>
</dbReference>
<dbReference type="CDD" id="cd00038">
    <property type="entry name" value="CAP_ED"/>
    <property type="match status" value="1"/>
</dbReference>
<dbReference type="InterPro" id="IPR014710">
    <property type="entry name" value="RmlC-like_jellyroll"/>
</dbReference>
<dbReference type="EMBL" id="CP150096">
    <property type="protein sequence ID" value="WZN45897.1"/>
    <property type="molecule type" value="Genomic_DNA"/>
</dbReference>